<dbReference type="Proteomes" id="UP000494206">
    <property type="component" value="Unassembled WGS sequence"/>
</dbReference>
<keyword evidence="2" id="KW-1185">Reference proteome</keyword>
<name>A0A8S1EA85_9PELO</name>
<evidence type="ECO:0000313" key="1">
    <source>
        <dbReference type="EMBL" id="CAB3396577.1"/>
    </source>
</evidence>
<protein>
    <submittedName>
        <fullName evidence="1">Uncharacterized protein</fullName>
    </submittedName>
</protein>
<sequence>MEGPSKENRAKAPKEIVLMENVDITVPRDAYLIDVIMHLGPSTFIQKKRFLVTPDGNFKRLCDEFEKKFHFGEDLGNQFFFYAHVKQRWLIQNDETFLLALKNFGISRGNTREPLIITLLNCAAAKRNASQGFPGEYKIYREIFSVTPENTHSYILGQLAHKASNNVPDMSSIINEYKKLSGPHKISLDKNGELEKYFSFLCRDGKQIDYLLMSRADSGDTYDFQIIWKREKKDVAKK</sequence>
<gene>
    <name evidence="1" type="ORF">CBOVIS_LOCUS108</name>
</gene>
<proteinExistence type="predicted"/>
<reference evidence="1 2" key="1">
    <citation type="submission" date="2020-04" db="EMBL/GenBank/DDBJ databases">
        <authorList>
            <person name="Laetsch R D."/>
            <person name="Stevens L."/>
            <person name="Kumar S."/>
            <person name="Blaxter L. M."/>
        </authorList>
    </citation>
    <scope>NUCLEOTIDE SEQUENCE [LARGE SCALE GENOMIC DNA]</scope>
</reference>
<evidence type="ECO:0000313" key="2">
    <source>
        <dbReference type="Proteomes" id="UP000494206"/>
    </source>
</evidence>
<dbReference type="EMBL" id="CADEPM010000001">
    <property type="protein sequence ID" value="CAB3396577.1"/>
    <property type="molecule type" value="Genomic_DNA"/>
</dbReference>
<dbReference type="AlphaFoldDB" id="A0A8S1EA85"/>
<accession>A0A8S1EA85</accession>
<comment type="caution">
    <text evidence="1">The sequence shown here is derived from an EMBL/GenBank/DDBJ whole genome shotgun (WGS) entry which is preliminary data.</text>
</comment>
<organism evidence="1 2">
    <name type="scientific">Caenorhabditis bovis</name>
    <dbReference type="NCBI Taxonomy" id="2654633"/>
    <lineage>
        <taxon>Eukaryota</taxon>
        <taxon>Metazoa</taxon>
        <taxon>Ecdysozoa</taxon>
        <taxon>Nematoda</taxon>
        <taxon>Chromadorea</taxon>
        <taxon>Rhabditida</taxon>
        <taxon>Rhabditina</taxon>
        <taxon>Rhabditomorpha</taxon>
        <taxon>Rhabditoidea</taxon>
        <taxon>Rhabditidae</taxon>
        <taxon>Peloderinae</taxon>
        <taxon>Caenorhabditis</taxon>
    </lineage>
</organism>